<keyword evidence="6" id="KW-1185">Reference proteome</keyword>
<evidence type="ECO:0000256" key="1">
    <source>
        <dbReference type="ARBA" id="ARBA00022448"/>
    </source>
</evidence>
<reference evidence="5 6" key="1">
    <citation type="submission" date="2015-09" db="EMBL/GenBank/DDBJ databases">
        <title>Genome sequence of Oxobacter pfennigii DSM 3222.</title>
        <authorList>
            <person name="Poehlein A."/>
            <person name="Bengelsdorf F.R."/>
            <person name="Schiel-Bengelsdorf B."/>
            <person name="Duerre P."/>
            <person name="Daniel R."/>
        </authorList>
    </citation>
    <scope>NUCLEOTIDE SEQUENCE [LARGE SCALE GENOMIC DNA]</scope>
    <source>
        <strain evidence="5 6">DSM 3222</strain>
    </source>
</reference>
<dbReference type="InterPro" id="IPR003439">
    <property type="entry name" value="ABC_transporter-like_ATP-bd"/>
</dbReference>
<keyword evidence="3 5" id="KW-0067">ATP-binding</keyword>
<protein>
    <submittedName>
        <fullName evidence="5">Aliphatic sulfonates import ATP-binding protein SsuB</fullName>
        <ecNumber evidence="5">3.6.3.-</ecNumber>
    </submittedName>
</protein>
<name>A0A0P8WBX7_9CLOT</name>
<dbReference type="EMBL" id="LKET01000014">
    <property type="protein sequence ID" value="KPU46210.1"/>
    <property type="molecule type" value="Genomic_DNA"/>
</dbReference>
<dbReference type="GO" id="GO:0016887">
    <property type="term" value="F:ATP hydrolysis activity"/>
    <property type="evidence" value="ECO:0007669"/>
    <property type="project" value="InterPro"/>
</dbReference>
<dbReference type="InterPro" id="IPR027417">
    <property type="entry name" value="P-loop_NTPase"/>
</dbReference>
<dbReference type="GO" id="GO:0005524">
    <property type="term" value="F:ATP binding"/>
    <property type="evidence" value="ECO:0007669"/>
    <property type="project" value="UniProtKB-KW"/>
</dbReference>
<evidence type="ECO:0000313" key="6">
    <source>
        <dbReference type="Proteomes" id="UP000050326"/>
    </source>
</evidence>
<dbReference type="PATRIC" id="fig|36849.3.peg.347"/>
<evidence type="ECO:0000313" key="5">
    <source>
        <dbReference type="EMBL" id="KPU46210.1"/>
    </source>
</evidence>
<accession>A0A0P8WBX7</accession>
<dbReference type="EC" id="3.6.3.-" evidence="5"/>
<dbReference type="SUPFAM" id="SSF52540">
    <property type="entry name" value="P-loop containing nucleoside triphosphate hydrolases"/>
    <property type="match status" value="1"/>
</dbReference>
<keyword evidence="5" id="KW-0378">Hydrolase</keyword>
<organism evidence="5 6">
    <name type="scientific">Oxobacter pfennigii</name>
    <dbReference type="NCBI Taxonomy" id="36849"/>
    <lineage>
        <taxon>Bacteria</taxon>
        <taxon>Bacillati</taxon>
        <taxon>Bacillota</taxon>
        <taxon>Clostridia</taxon>
        <taxon>Eubacteriales</taxon>
        <taxon>Clostridiaceae</taxon>
        <taxon>Oxobacter</taxon>
    </lineage>
</organism>
<gene>
    <name evidence="5" type="primary">ssuB_2</name>
    <name evidence="5" type="ORF">OXPF_03200</name>
</gene>
<comment type="caution">
    <text evidence="5">The sequence shown here is derived from an EMBL/GenBank/DDBJ whole genome shotgun (WGS) entry which is preliminary data.</text>
</comment>
<dbReference type="CDD" id="cd03293">
    <property type="entry name" value="ABC_NrtD_SsuB_transporters"/>
    <property type="match status" value="1"/>
</dbReference>
<dbReference type="STRING" id="36849.OXPF_03200"/>
<dbReference type="Pfam" id="PF00005">
    <property type="entry name" value="ABC_tran"/>
    <property type="match status" value="1"/>
</dbReference>
<evidence type="ECO:0000256" key="2">
    <source>
        <dbReference type="ARBA" id="ARBA00022741"/>
    </source>
</evidence>
<dbReference type="PANTHER" id="PTHR42788:SF13">
    <property type="entry name" value="ALIPHATIC SULFONATES IMPORT ATP-BINDING PROTEIN SSUB"/>
    <property type="match status" value="1"/>
</dbReference>
<dbReference type="PROSITE" id="PS50893">
    <property type="entry name" value="ABC_TRANSPORTER_2"/>
    <property type="match status" value="1"/>
</dbReference>
<dbReference type="PANTHER" id="PTHR42788">
    <property type="entry name" value="TAURINE IMPORT ATP-BINDING PROTEIN-RELATED"/>
    <property type="match status" value="1"/>
</dbReference>
<dbReference type="AlphaFoldDB" id="A0A0P8WBX7"/>
<evidence type="ECO:0000256" key="3">
    <source>
        <dbReference type="ARBA" id="ARBA00022840"/>
    </source>
</evidence>
<dbReference type="PROSITE" id="PS00211">
    <property type="entry name" value="ABC_TRANSPORTER_1"/>
    <property type="match status" value="1"/>
</dbReference>
<dbReference type="Proteomes" id="UP000050326">
    <property type="component" value="Unassembled WGS sequence"/>
</dbReference>
<dbReference type="Gene3D" id="3.40.50.300">
    <property type="entry name" value="P-loop containing nucleotide triphosphate hydrolases"/>
    <property type="match status" value="1"/>
</dbReference>
<dbReference type="RefSeq" id="WP_054873464.1">
    <property type="nucleotide sequence ID" value="NZ_LKET01000014.1"/>
</dbReference>
<evidence type="ECO:0000259" key="4">
    <source>
        <dbReference type="PROSITE" id="PS50893"/>
    </source>
</evidence>
<dbReference type="SMART" id="SM00382">
    <property type="entry name" value="AAA"/>
    <property type="match status" value="1"/>
</dbReference>
<dbReference type="InterPro" id="IPR050166">
    <property type="entry name" value="ABC_transporter_ATP-bind"/>
</dbReference>
<keyword evidence="1" id="KW-0813">Transport</keyword>
<dbReference type="InterPro" id="IPR003593">
    <property type="entry name" value="AAA+_ATPase"/>
</dbReference>
<feature type="domain" description="ABC transporter" evidence="4">
    <location>
        <begin position="2"/>
        <end position="234"/>
    </location>
</feature>
<keyword evidence="2" id="KW-0547">Nucleotide-binding</keyword>
<dbReference type="OrthoDB" id="9801958at2"/>
<proteinExistence type="predicted"/>
<sequence length="251" mass="28525">MLEINNLSVTYNSNKNKVKALGPVSMEIKEGEIYAIIGPSGCGKSTLLNVLSGIIQNYEGKVLLNNEVLNPKRHSIGFIPQNFGLFPWKTVEKNYMLSLDIKKKAIDRNIADRIDYVLDKLNIQSLKDRYPNELSGGQKQRVSIARSFIMNPDLLLMDEPFSALDALTREEAQELFIGLWNQYKITTLFVTHSIEEAIFMGKKIVIISHCPGTIVKTIDNPLFNTEDLREKEDYLKLSSYLRGIIKKGWTL</sequence>
<dbReference type="InterPro" id="IPR017871">
    <property type="entry name" value="ABC_transporter-like_CS"/>
</dbReference>